<dbReference type="CDD" id="cd03801">
    <property type="entry name" value="GT4_PimA-like"/>
    <property type="match status" value="1"/>
</dbReference>
<name>A0A6J7JJ13_9ZZZZ</name>
<dbReference type="EMBL" id="CAFBNF010000089">
    <property type="protein sequence ID" value="CAB4942514.1"/>
    <property type="molecule type" value="Genomic_DNA"/>
</dbReference>
<gene>
    <name evidence="1" type="ORF">UFOPK3773_00939</name>
</gene>
<dbReference type="Gene3D" id="3.40.50.2000">
    <property type="entry name" value="Glycogen Phosphorylase B"/>
    <property type="match status" value="2"/>
</dbReference>
<dbReference type="GO" id="GO:0016757">
    <property type="term" value="F:glycosyltransferase activity"/>
    <property type="evidence" value="ECO:0007669"/>
    <property type="project" value="TreeGrafter"/>
</dbReference>
<organism evidence="1">
    <name type="scientific">freshwater metagenome</name>
    <dbReference type="NCBI Taxonomy" id="449393"/>
    <lineage>
        <taxon>unclassified sequences</taxon>
        <taxon>metagenomes</taxon>
        <taxon>ecological metagenomes</taxon>
    </lineage>
</organism>
<sequence length="375" mass="39064">MRIGVAAIGDPALRSTWSGIPAAIMAAATSLGHEPVAVGPLNAAGFRCAGRAARGARVFGQHVQFDRIGVLRRAAAREVRRGVEHDSLSAVISVTSLALSDRVSVGAPLALWTDAIVPLMVDYYPQFTGLPNWNVQGMMRAEREALASVDLIALASQWALDGLRTHYPEVSTPALVVPFGPSLSPEPGYQRTESESESPMVLSVGVDWHRKGMDTLVEAAGIARDALPDLRVEIVGCTPPPGSALPPWVRIHGRLDPSSPTQREQLEHLFRSASAFALLSRAECAGLVLAEAASYGLLSVGTRTGGIPSMVNDGVTGLLVEVGDARAAADAVVRVCSSSGLAAPDPSAVPTFAAGLTTILGALSYQSASGQPRTG</sequence>
<dbReference type="AlphaFoldDB" id="A0A6J7JJ13"/>
<dbReference type="PANTHER" id="PTHR45947">
    <property type="entry name" value="SULFOQUINOVOSYL TRANSFERASE SQD2"/>
    <property type="match status" value="1"/>
</dbReference>
<dbReference type="SUPFAM" id="SSF53756">
    <property type="entry name" value="UDP-Glycosyltransferase/glycogen phosphorylase"/>
    <property type="match status" value="1"/>
</dbReference>
<evidence type="ECO:0000313" key="1">
    <source>
        <dbReference type="EMBL" id="CAB4942514.1"/>
    </source>
</evidence>
<reference evidence="1" key="1">
    <citation type="submission" date="2020-05" db="EMBL/GenBank/DDBJ databases">
        <authorList>
            <person name="Chiriac C."/>
            <person name="Salcher M."/>
            <person name="Ghai R."/>
            <person name="Kavagutti S V."/>
        </authorList>
    </citation>
    <scope>NUCLEOTIDE SEQUENCE</scope>
</reference>
<protein>
    <submittedName>
        <fullName evidence="1">Unannotated protein</fullName>
    </submittedName>
</protein>
<dbReference type="InterPro" id="IPR050194">
    <property type="entry name" value="Glycosyltransferase_grp1"/>
</dbReference>
<dbReference type="PANTHER" id="PTHR45947:SF3">
    <property type="entry name" value="SULFOQUINOVOSYL TRANSFERASE SQD2"/>
    <property type="match status" value="1"/>
</dbReference>
<proteinExistence type="predicted"/>
<accession>A0A6J7JJ13</accession>
<dbReference type="Pfam" id="PF13692">
    <property type="entry name" value="Glyco_trans_1_4"/>
    <property type="match status" value="1"/>
</dbReference>